<name>A0A239TIP1_9FIRM</name>
<dbReference type="RefSeq" id="WP_027889559.1">
    <property type="nucleotide sequence ID" value="NZ_CALXYH010000007.1"/>
</dbReference>
<dbReference type="InterPro" id="IPR001761">
    <property type="entry name" value="Peripla_BP/Lac1_sug-bd_dom"/>
</dbReference>
<dbReference type="Gene3D" id="1.10.260.40">
    <property type="entry name" value="lambda repressor-like DNA-binding domains"/>
    <property type="match status" value="1"/>
</dbReference>
<dbReference type="eggNOG" id="COG1609">
    <property type="taxonomic scope" value="Bacteria"/>
</dbReference>
<evidence type="ECO:0000313" key="6">
    <source>
        <dbReference type="EMBL" id="SNU97701.1"/>
    </source>
</evidence>
<dbReference type="OrthoDB" id="9784962at2"/>
<evidence type="ECO:0000256" key="4">
    <source>
        <dbReference type="ARBA" id="ARBA00023163"/>
    </source>
</evidence>
<evidence type="ECO:0000313" key="7">
    <source>
        <dbReference type="Proteomes" id="UP000215383"/>
    </source>
</evidence>
<accession>A0A239TIP1</accession>
<dbReference type="CDD" id="cd01392">
    <property type="entry name" value="HTH_LacI"/>
    <property type="match status" value="1"/>
</dbReference>
<dbReference type="InterPro" id="IPR000843">
    <property type="entry name" value="HTH_LacI"/>
</dbReference>
<dbReference type="PROSITE" id="PS50932">
    <property type="entry name" value="HTH_LACI_2"/>
    <property type="match status" value="1"/>
</dbReference>
<dbReference type="GeneID" id="78506828"/>
<evidence type="ECO:0000259" key="5">
    <source>
        <dbReference type="PROSITE" id="PS50932"/>
    </source>
</evidence>
<proteinExistence type="predicted"/>
<dbReference type="AlphaFoldDB" id="A0A239TIP1"/>
<evidence type="ECO:0000256" key="1">
    <source>
        <dbReference type="ARBA" id="ARBA00022491"/>
    </source>
</evidence>
<dbReference type="GO" id="GO:0003700">
    <property type="term" value="F:DNA-binding transcription factor activity"/>
    <property type="evidence" value="ECO:0007669"/>
    <property type="project" value="TreeGrafter"/>
</dbReference>
<protein>
    <submittedName>
        <fullName evidence="6">Degradation activator</fullName>
    </submittedName>
</protein>
<dbReference type="PANTHER" id="PTHR30146:SF95">
    <property type="entry name" value="RIBOSE OPERON REPRESSOR"/>
    <property type="match status" value="1"/>
</dbReference>
<dbReference type="EMBL" id="LT906446">
    <property type="protein sequence ID" value="SNU97701.1"/>
    <property type="molecule type" value="Genomic_DNA"/>
</dbReference>
<keyword evidence="4" id="KW-0804">Transcription</keyword>
<dbReference type="SMART" id="SM00354">
    <property type="entry name" value="HTH_LACI"/>
    <property type="match status" value="1"/>
</dbReference>
<evidence type="ECO:0000256" key="3">
    <source>
        <dbReference type="ARBA" id="ARBA00023125"/>
    </source>
</evidence>
<keyword evidence="7" id="KW-1185">Reference proteome</keyword>
<gene>
    <name evidence="6" type="primary">degA_2</name>
    <name evidence="6" type="ORF">SAMEA4364220_00803</name>
</gene>
<feature type="domain" description="HTH lacI-type" evidence="5">
    <location>
        <begin position="2"/>
        <end position="56"/>
    </location>
</feature>
<sequence>MASIRDVAKLAQVAPSTVSLVINNKGYVSENARKKVLDAIEKLNYVPNELARNLFRNSTNIIGIIVPDVAHPFFGAFISALEIALYKYNYKIMVCSTVERKNAEHEIVDMLQRQMIDGIIMGCHSLEVELYDNVNKPIVAFDRIINNRIPLIHSDHKQGGKLAAQTLIKAGCRHPLQITGIKNASMSAYSHHVAFKEELAKNGIDVINYEMKWNQFSMKYFKQVAVDVFEKYPEIDGIYGSDMVVCACLGEAHKRKLNIPENIKFIAYDGTFITESGFYNITSIVQQIDLLAAETAKMIVSLIKGKKVVKDKILPVVLRKGDTC</sequence>
<keyword evidence="1" id="KW-0678">Repressor</keyword>
<dbReference type="Pfam" id="PF00356">
    <property type="entry name" value="LacI"/>
    <property type="match status" value="1"/>
</dbReference>
<dbReference type="Proteomes" id="UP000215383">
    <property type="component" value="Chromosome 1"/>
</dbReference>
<dbReference type="SUPFAM" id="SSF47413">
    <property type="entry name" value="lambda repressor-like DNA-binding domains"/>
    <property type="match status" value="1"/>
</dbReference>
<keyword evidence="3" id="KW-0238">DNA-binding</keyword>
<dbReference type="InterPro" id="IPR010982">
    <property type="entry name" value="Lambda_DNA-bd_dom_sf"/>
</dbReference>
<dbReference type="GO" id="GO:0000976">
    <property type="term" value="F:transcription cis-regulatory region binding"/>
    <property type="evidence" value="ECO:0007669"/>
    <property type="project" value="TreeGrafter"/>
</dbReference>
<evidence type="ECO:0000256" key="2">
    <source>
        <dbReference type="ARBA" id="ARBA00023015"/>
    </source>
</evidence>
<organism evidence="6 7">
    <name type="scientific">Megamonas hypermegale</name>
    <dbReference type="NCBI Taxonomy" id="158847"/>
    <lineage>
        <taxon>Bacteria</taxon>
        <taxon>Bacillati</taxon>
        <taxon>Bacillota</taxon>
        <taxon>Negativicutes</taxon>
        <taxon>Selenomonadales</taxon>
        <taxon>Selenomonadaceae</taxon>
        <taxon>Megamonas</taxon>
    </lineage>
</organism>
<dbReference type="PANTHER" id="PTHR30146">
    <property type="entry name" value="LACI-RELATED TRANSCRIPTIONAL REPRESSOR"/>
    <property type="match status" value="1"/>
</dbReference>
<dbReference type="InterPro" id="IPR028082">
    <property type="entry name" value="Peripla_BP_I"/>
</dbReference>
<dbReference type="Gene3D" id="3.40.50.2300">
    <property type="match status" value="2"/>
</dbReference>
<dbReference type="CDD" id="cd06291">
    <property type="entry name" value="PBP1_Qymf-like"/>
    <property type="match status" value="1"/>
</dbReference>
<dbReference type="Pfam" id="PF00532">
    <property type="entry name" value="Peripla_BP_1"/>
    <property type="match status" value="1"/>
</dbReference>
<dbReference type="SUPFAM" id="SSF53822">
    <property type="entry name" value="Periplasmic binding protein-like I"/>
    <property type="match status" value="1"/>
</dbReference>
<keyword evidence="2" id="KW-0805">Transcription regulation</keyword>
<reference evidence="6 7" key="1">
    <citation type="submission" date="2017-06" db="EMBL/GenBank/DDBJ databases">
        <authorList>
            <consortium name="Pathogen Informatics"/>
        </authorList>
    </citation>
    <scope>NUCLEOTIDE SEQUENCE [LARGE SCALE GENOMIC DNA]</scope>
    <source>
        <strain evidence="6 7">NCTC10570</strain>
    </source>
</reference>